<name>A0ABU9GSN6_9GAMM</name>
<sequence>MNSSLISKTESNFIKGIAVMLLLQHHLFAFDNRIPDLNNLIHMFNYYNLEKIIGIYGKICVPIFLFISGYGFTVSNKREEKYYLHKIIMIYKAVALVFFIFIPICFFIFQDPKISLNIKLLISNFFGFSSSFNGEWWFLLPYILMVMLTPLLQRTKKYTLSILAISLVLHQVDGYGLWGQFLYWQPAYIFGFICAVHREYINRVLSKQYISIIFTIFTFLVVKLCYDQWKVEGLLFTTPLAVISIVFISRITPCLIRKVIQDIGSKSLFIWLTHSFYCYHIAKNYIYSPKYTILILLNLLVISYISALLLEKLASLIDILLFKFNLRVKFLFAKSNNKSA</sequence>
<keyword evidence="4" id="KW-1185">Reference proteome</keyword>
<feature type="transmembrane region" description="Helical" evidence="1">
    <location>
        <begin position="158"/>
        <end position="175"/>
    </location>
</feature>
<evidence type="ECO:0000259" key="2">
    <source>
        <dbReference type="Pfam" id="PF01757"/>
    </source>
</evidence>
<proteinExistence type="predicted"/>
<evidence type="ECO:0000313" key="3">
    <source>
        <dbReference type="EMBL" id="MEL0630292.1"/>
    </source>
</evidence>
<feature type="domain" description="Acyltransferase 3" evidence="2">
    <location>
        <begin position="12"/>
        <end position="310"/>
    </location>
</feature>
<protein>
    <submittedName>
        <fullName evidence="3">Acyltransferase family protein</fullName>
    </submittedName>
</protein>
<reference evidence="3 4" key="1">
    <citation type="submission" date="2024-02" db="EMBL/GenBank/DDBJ databases">
        <title>Bacteria isolated from the canopy kelp, Nereocystis luetkeana.</title>
        <authorList>
            <person name="Pfister C.A."/>
            <person name="Younker I.T."/>
            <person name="Light S.H."/>
        </authorList>
    </citation>
    <scope>NUCLEOTIDE SEQUENCE [LARGE SCALE GENOMIC DNA]</scope>
    <source>
        <strain evidence="3 4">TI.1.05</strain>
    </source>
</reference>
<organism evidence="3 4">
    <name type="scientific">Psychromonas aquatilis</name>
    <dbReference type="NCBI Taxonomy" id="2005072"/>
    <lineage>
        <taxon>Bacteria</taxon>
        <taxon>Pseudomonadati</taxon>
        <taxon>Pseudomonadota</taxon>
        <taxon>Gammaproteobacteria</taxon>
        <taxon>Alteromonadales</taxon>
        <taxon>Psychromonadaceae</taxon>
        <taxon>Psychromonas</taxon>
    </lineage>
</organism>
<feature type="transmembrane region" description="Helical" evidence="1">
    <location>
        <begin position="53"/>
        <end position="75"/>
    </location>
</feature>
<dbReference type="Pfam" id="PF01757">
    <property type="entry name" value="Acyl_transf_3"/>
    <property type="match status" value="1"/>
</dbReference>
<feature type="transmembrane region" description="Helical" evidence="1">
    <location>
        <begin position="209"/>
        <end position="229"/>
    </location>
</feature>
<feature type="transmembrane region" description="Helical" evidence="1">
    <location>
        <begin position="87"/>
        <end position="109"/>
    </location>
</feature>
<dbReference type="RefSeq" id="WP_341598420.1">
    <property type="nucleotide sequence ID" value="NZ_JBAKAZ010000048.1"/>
</dbReference>
<dbReference type="Proteomes" id="UP001369082">
    <property type="component" value="Unassembled WGS sequence"/>
</dbReference>
<feature type="transmembrane region" description="Helical" evidence="1">
    <location>
        <begin position="293"/>
        <end position="310"/>
    </location>
</feature>
<dbReference type="InterPro" id="IPR002656">
    <property type="entry name" value="Acyl_transf_3_dom"/>
</dbReference>
<keyword evidence="1" id="KW-0472">Membrane</keyword>
<comment type="caution">
    <text evidence="3">The sequence shown here is derived from an EMBL/GenBank/DDBJ whole genome shotgun (WGS) entry which is preliminary data.</text>
</comment>
<keyword evidence="3" id="KW-0808">Transferase</keyword>
<accession>A0ABU9GSN6</accession>
<evidence type="ECO:0000313" key="4">
    <source>
        <dbReference type="Proteomes" id="UP001369082"/>
    </source>
</evidence>
<dbReference type="GO" id="GO:0016746">
    <property type="term" value="F:acyltransferase activity"/>
    <property type="evidence" value="ECO:0007669"/>
    <property type="project" value="UniProtKB-KW"/>
</dbReference>
<keyword evidence="3" id="KW-0012">Acyltransferase</keyword>
<feature type="transmembrane region" description="Helical" evidence="1">
    <location>
        <begin position="235"/>
        <end position="256"/>
    </location>
</feature>
<gene>
    <name evidence="3" type="ORF">V6256_11805</name>
</gene>
<keyword evidence="1" id="KW-1133">Transmembrane helix</keyword>
<dbReference type="EMBL" id="JBAKAZ010000048">
    <property type="protein sequence ID" value="MEL0630292.1"/>
    <property type="molecule type" value="Genomic_DNA"/>
</dbReference>
<keyword evidence="1" id="KW-0812">Transmembrane</keyword>
<evidence type="ECO:0000256" key="1">
    <source>
        <dbReference type="SAM" id="Phobius"/>
    </source>
</evidence>